<dbReference type="GeneID" id="37108151"/>
<dbReference type="Proteomes" id="UP000246702">
    <property type="component" value="Unassembled WGS sequence"/>
</dbReference>
<comment type="caution">
    <text evidence="1">The sequence shown here is derived from an EMBL/GenBank/DDBJ whole genome shotgun (WGS) entry which is preliminary data.</text>
</comment>
<proteinExistence type="predicted"/>
<protein>
    <submittedName>
        <fullName evidence="1">Uncharacterized protein</fullName>
    </submittedName>
</protein>
<organism evidence="1 2">
    <name type="scientific">Aspergillus sclerotioniger CBS 115572</name>
    <dbReference type="NCBI Taxonomy" id="1450535"/>
    <lineage>
        <taxon>Eukaryota</taxon>
        <taxon>Fungi</taxon>
        <taxon>Dikarya</taxon>
        <taxon>Ascomycota</taxon>
        <taxon>Pezizomycotina</taxon>
        <taxon>Eurotiomycetes</taxon>
        <taxon>Eurotiomycetidae</taxon>
        <taxon>Eurotiales</taxon>
        <taxon>Aspergillaceae</taxon>
        <taxon>Aspergillus</taxon>
        <taxon>Aspergillus subgen. Circumdati</taxon>
    </lineage>
</organism>
<dbReference type="EMBL" id="MSFK01000001">
    <property type="protein sequence ID" value="PWY96745.1"/>
    <property type="molecule type" value="Genomic_DNA"/>
</dbReference>
<name>A0A317XEH6_9EURO</name>
<sequence>METSFRLDPTGEEARDMLATTQHIDREIQEARRLRDIKDALLEPEERIWVDYTVTDVEDALKSVVRLLEPCRVGLETGAGKSTLSVGKRLLWALKDAQRVRAHHSRLVVCHQSLVTVITFLHSREATIDRVSDKAVLRDQQVMHDAKRHTPRLSSTELSQMLSWRQSKQKFHHDVKENGEAAELE</sequence>
<gene>
    <name evidence="1" type="ORF">BO94DRAFT_18574</name>
</gene>
<dbReference type="OrthoDB" id="3800389at2759"/>
<evidence type="ECO:0000313" key="1">
    <source>
        <dbReference type="EMBL" id="PWY96745.1"/>
    </source>
</evidence>
<dbReference type="STRING" id="1450535.A0A317XEH6"/>
<dbReference type="RefSeq" id="XP_025473506.1">
    <property type="nucleotide sequence ID" value="XM_025606008.1"/>
</dbReference>
<accession>A0A317XEH6</accession>
<keyword evidence="2" id="KW-1185">Reference proteome</keyword>
<evidence type="ECO:0000313" key="2">
    <source>
        <dbReference type="Proteomes" id="UP000246702"/>
    </source>
</evidence>
<reference evidence="1 2" key="1">
    <citation type="submission" date="2016-12" db="EMBL/GenBank/DDBJ databases">
        <title>The genomes of Aspergillus section Nigri reveals drivers in fungal speciation.</title>
        <authorList>
            <consortium name="DOE Joint Genome Institute"/>
            <person name="Vesth T.C."/>
            <person name="Nybo J."/>
            <person name="Theobald S."/>
            <person name="Brandl J."/>
            <person name="Frisvad J.C."/>
            <person name="Nielsen K.F."/>
            <person name="Lyhne E.K."/>
            <person name="Kogle M.E."/>
            <person name="Kuo A."/>
            <person name="Riley R."/>
            <person name="Clum A."/>
            <person name="Nolan M."/>
            <person name="Lipzen A."/>
            <person name="Salamov A."/>
            <person name="Henrissat B."/>
            <person name="Wiebenga A."/>
            <person name="De Vries R.P."/>
            <person name="Grigoriev I.V."/>
            <person name="Mortensen U.H."/>
            <person name="Andersen M.R."/>
            <person name="Baker S.E."/>
        </authorList>
    </citation>
    <scope>NUCLEOTIDE SEQUENCE [LARGE SCALE GENOMIC DNA]</scope>
    <source>
        <strain evidence="1 2">CBS 115572</strain>
    </source>
</reference>
<dbReference type="AlphaFoldDB" id="A0A317XEH6"/>